<dbReference type="PANTHER" id="PTHR23022">
    <property type="entry name" value="TRANSPOSABLE ELEMENT-RELATED"/>
    <property type="match status" value="1"/>
</dbReference>
<dbReference type="PANTHER" id="PTHR23022:SF135">
    <property type="entry name" value="SI:DKEY-77F5.3"/>
    <property type="match status" value="1"/>
</dbReference>
<dbReference type="Pfam" id="PF13358">
    <property type="entry name" value="DDE_3"/>
    <property type="match status" value="1"/>
</dbReference>
<dbReference type="InterPro" id="IPR052338">
    <property type="entry name" value="Transposase_5"/>
</dbReference>
<dbReference type="Gene3D" id="3.30.420.10">
    <property type="entry name" value="Ribonuclease H-like superfamily/Ribonuclease H"/>
    <property type="match status" value="1"/>
</dbReference>
<dbReference type="Proteomes" id="UP000018467">
    <property type="component" value="Unassembled WGS sequence"/>
</dbReference>
<reference evidence="2" key="4">
    <citation type="submission" date="2025-09" db="UniProtKB">
        <authorList>
            <consortium name="Ensembl"/>
        </authorList>
    </citation>
    <scope>IDENTIFICATION</scope>
</reference>
<dbReference type="InParanoid" id="A0A3B1KHJ0"/>
<keyword evidence="3" id="KW-1185">Reference proteome</keyword>
<dbReference type="InterPro" id="IPR038717">
    <property type="entry name" value="Tc1-like_DDE_dom"/>
</dbReference>
<protein>
    <recommendedName>
        <fullName evidence="1">Tc1-like transposase DDE domain-containing protein</fullName>
    </recommendedName>
</protein>
<dbReference type="GeneTree" id="ENSGT01150000286914"/>
<dbReference type="Ensembl" id="ENSAMXT00000048636.1">
    <property type="protein sequence ID" value="ENSAMXP00000053169.1"/>
    <property type="gene ID" value="ENSAMXG00000031913.1"/>
</dbReference>
<sequence length="149" mass="16809">KRSLWLDESKVKYFGLNMWQKRPIPTVKHGGGGIMLWGCFSSAGTEKLVKDDGKIDGAKYRTRTPVGGYNEIIFQDDNALCHRAKTVKAFLGERHIQSMSWPANSPDLNPIENLWWKLKKMRARASPRGCDISERSATAILSFASKLNL</sequence>
<feature type="domain" description="Tc1-like transposase DDE" evidence="1">
    <location>
        <begin position="72"/>
        <end position="123"/>
    </location>
</feature>
<dbReference type="Bgee" id="ENSAMXG00000031913">
    <property type="expression patterns" value="Expressed in intestine and 6 other cell types or tissues"/>
</dbReference>
<reference evidence="2" key="3">
    <citation type="submission" date="2025-08" db="UniProtKB">
        <authorList>
            <consortium name="Ensembl"/>
        </authorList>
    </citation>
    <scope>IDENTIFICATION</scope>
</reference>
<evidence type="ECO:0000259" key="1">
    <source>
        <dbReference type="Pfam" id="PF13358"/>
    </source>
</evidence>
<reference evidence="3" key="1">
    <citation type="submission" date="2013-03" db="EMBL/GenBank/DDBJ databases">
        <authorList>
            <person name="Jeffery W."/>
            <person name="Warren W."/>
            <person name="Wilson R.K."/>
        </authorList>
    </citation>
    <scope>NUCLEOTIDE SEQUENCE</scope>
    <source>
        <strain evidence="3">female</strain>
    </source>
</reference>
<reference evidence="3" key="2">
    <citation type="journal article" date="2014" name="Nat. Commun.">
        <title>The cavefish genome reveals candidate genes for eye loss.</title>
        <authorList>
            <person name="McGaugh S.E."/>
            <person name="Gross J.B."/>
            <person name="Aken B."/>
            <person name="Blin M."/>
            <person name="Borowsky R."/>
            <person name="Chalopin D."/>
            <person name="Hinaux H."/>
            <person name="Jeffery W.R."/>
            <person name="Keene A."/>
            <person name="Ma L."/>
            <person name="Minx P."/>
            <person name="Murphy D."/>
            <person name="O'Quin K.E."/>
            <person name="Retaux S."/>
            <person name="Rohner N."/>
            <person name="Searle S.M."/>
            <person name="Stahl B.A."/>
            <person name="Tabin C."/>
            <person name="Volff J.N."/>
            <person name="Yoshizawa M."/>
            <person name="Warren W.C."/>
        </authorList>
    </citation>
    <scope>NUCLEOTIDE SEQUENCE [LARGE SCALE GENOMIC DNA]</scope>
    <source>
        <strain evidence="3">female</strain>
    </source>
</reference>
<name>A0A3B1KHJ0_ASTMX</name>
<proteinExistence type="predicted"/>
<dbReference type="AlphaFoldDB" id="A0A3B1KHJ0"/>
<accession>A0A3B1KHJ0</accession>
<dbReference type="GO" id="GO:0003676">
    <property type="term" value="F:nucleic acid binding"/>
    <property type="evidence" value="ECO:0007669"/>
    <property type="project" value="InterPro"/>
</dbReference>
<evidence type="ECO:0000313" key="3">
    <source>
        <dbReference type="Proteomes" id="UP000018467"/>
    </source>
</evidence>
<evidence type="ECO:0000313" key="2">
    <source>
        <dbReference type="Ensembl" id="ENSAMXP00000053169.1"/>
    </source>
</evidence>
<dbReference type="InterPro" id="IPR036397">
    <property type="entry name" value="RNaseH_sf"/>
</dbReference>
<organism evidence="2 3">
    <name type="scientific">Astyanax mexicanus</name>
    <name type="common">Blind cave fish</name>
    <name type="synonym">Astyanax fasciatus mexicanus</name>
    <dbReference type="NCBI Taxonomy" id="7994"/>
    <lineage>
        <taxon>Eukaryota</taxon>
        <taxon>Metazoa</taxon>
        <taxon>Chordata</taxon>
        <taxon>Craniata</taxon>
        <taxon>Vertebrata</taxon>
        <taxon>Euteleostomi</taxon>
        <taxon>Actinopterygii</taxon>
        <taxon>Neopterygii</taxon>
        <taxon>Teleostei</taxon>
        <taxon>Ostariophysi</taxon>
        <taxon>Characiformes</taxon>
        <taxon>Characoidei</taxon>
        <taxon>Acestrorhamphidae</taxon>
        <taxon>Acestrorhamphinae</taxon>
        <taxon>Astyanax</taxon>
    </lineage>
</organism>
<dbReference type="STRING" id="7994.ENSAMXP00000053169"/>